<evidence type="ECO:0000313" key="3">
    <source>
        <dbReference type="EMBL" id="EAS00600.2"/>
    </source>
</evidence>
<organism evidence="3 4">
    <name type="scientific">Tetrahymena thermophila (strain SB210)</name>
    <dbReference type="NCBI Taxonomy" id="312017"/>
    <lineage>
        <taxon>Eukaryota</taxon>
        <taxon>Sar</taxon>
        <taxon>Alveolata</taxon>
        <taxon>Ciliophora</taxon>
        <taxon>Intramacronucleata</taxon>
        <taxon>Oligohymenophorea</taxon>
        <taxon>Hymenostomatida</taxon>
        <taxon>Tetrahymenina</taxon>
        <taxon>Tetrahymenidae</taxon>
        <taxon>Tetrahymena</taxon>
    </lineage>
</organism>
<dbReference type="KEGG" id="tet:TTHERM_00411510"/>
<dbReference type="SUPFAM" id="SSF56784">
    <property type="entry name" value="HAD-like"/>
    <property type="match status" value="1"/>
</dbReference>
<feature type="domain" description="FCP1 homology" evidence="2">
    <location>
        <begin position="143"/>
        <end position="301"/>
    </location>
</feature>
<evidence type="ECO:0000259" key="2">
    <source>
        <dbReference type="PROSITE" id="PS50969"/>
    </source>
</evidence>
<dbReference type="AlphaFoldDB" id="I7LW20"/>
<dbReference type="InParanoid" id="I7LW20"/>
<dbReference type="Pfam" id="PF03031">
    <property type="entry name" value="NIF"/>
    <property type="match status" value="1"/>
</dbReference>
<feature type="compositionally biased region" description="Polar residues" evidence="1">
    <location>
        <begin position="1"/>
        <end position="18"/>
    </location>
</feature>
<protein>
    <submittedName>
        <fullName evidence="3">NLI interacting factor-like phosphatase</fullName>
    </submittedName>
</protein>
<dbReference type="CDD" id="cd07521">
    <property type="entry name" value="HAD_FCP1-like"/>
    <property type="match status" value="1"/>
</dbReference>
<feature type="region of interest" description="Disordered" evidence="1">
    <location>
        <begin position="1"/>
        <end position="61"/>
    </location>
</feature>
<proteinExistence type="predicted"/>
<dbReference type="RefSeq" id="XP_001020845.2">
    <property type="nucleotide sequence ID" value="XM_001020845.2"/>
</dbReference>
<dbReference type="SMART" id="SM00577">
    <property type="entry name" value="CPDc"/>
    <property type="match status" value="1"/>
</dbReference>
<dbReference type="InterPro" id="IPR036412">
    <property type="entry name" value="HAD-like_sf"/>
</dbReference>
<dbReference type="Proteomes" id="UP000009168">
    <property type="component" value="Unassembled WGS sequence"/>
</dbReference>
<feature type="compositionally biased region" description="Low complexity" evidence="1">
    <location>
        <begin position="29"/>
        <end position="61"/>
    </location>
</feature>
<reference evidence="4" key="1">
    <citation type="journal article" date="2006" name="PLoS Biol.">
        <title>Macronuclear genome sequence of the ciliate Tetrahymena thermophila, a model eukaryote.</title>
        <authorList>
            <person name="Eisen J.A."/>
            <person name="Coyne R.S."/>
            <person name="Wu M."/>
            <person name="Wu D."/>
            <person name="Thiagarajan M."/>
            <person name="Wortman J.R."/>
            <person name="Badger J.H."/>
            <person name="Ren Q."/>
            <person name="Amedeo P."/>
            <person name="Jones K.M."/>
            <person name="Tallon L.J."/>
            <person name="Delcher A.L."/>
            <person name="Salzberg S.L."/>
            <person name="Silva J.C."/>
            <person name="Haas B.J."/>
            <person name="Majoros W.H."/>
            <person name="Farzad M."/>
            <person name="Carlton J.M."/>
            <person name="Smith R.K. Jr."/>
            <person name="Garg J."/>
            <person name="Pearlman R.E."/>
            <person name="Karrer K.M."/>
            <person name="Sun L."/>
            <person name="Manning G."/>
            <person name="Elde N.C."/>
            <person name="Turkewitz A.P."/>
            <person name="Asai D.J."/>
            <person name="Wilkes D.E."/>
            <person name="Wang Y."/>
            <person name="Cai H."/>
            <person name="Collins K."/>
            <person name="Stewart B.A."/>
            <person name="Lee S.R."/>
            <person name="Wilamowska K."/>
            <person name="Weinberg Z."/>
            <person name="Ruzzo W.L."/>
            <person name="Wloga D."/>
            <person name="Gaertig J."/>
            <person name="Frankel J."/>
            <person name="Tsao C.-C."/>
            <person name="Gorovsky M.A."/>
            <person name="Keeling P.J."/>
            <person name="Waller R.F."/>
            <person name="Patron N.J."/>
            <person name="Cherry J.M."/>
            <person name="Stover N.A."/>
            <person name="Krieger C.J."/>
            <person name="del Toro C."/>
            <person name="Ryder H.F."/>
            <person name="Williamson S.C."/>
            <person name="Barbeau R.A."/>
            <person name="Hamilton E.P."/>
            <person name="Orias E."/>
        </authorList>
    </citation>
    <scope>NUCLEOTIDE SEQUENCE [LARGE SCALE GENOMIC DNA]</scope>
    <source>
        <strain evidence="4">SB210</strain>
    </source>
</reference>
<dbReference type="Gene3D" id="3.40.50.1000">
    <property type="entry name" value="HAD superfamily/HAD-like"/>
    <property type="match status" value="1"/>
</dbReference>
<dbReference type="InterPro" id="IPR023214">
    <property type="entry name" value="HAD_sf"/>
</dbReference>
<accession>I7LW20</accession>
<dbReference type="NCBIfam" id="TIGR02251">
    <property type="entry name" value="HIF-SF_euk"/>
    <property type="match status" value="1"/>
</dbReference>
<dbReference type="FunFam" id="3.40.50.1000:FF:000093">
    <property type="entry name" value="NLI interacting factor-like phosphatase family protein"/>
    <property type="match status" value="1"/>
</dbReference>
<dbReference type="InterPro" id="IPR050365">
    <property type="entry name" value="TIM50"/>
</dbReference>
<dbReference type="GO" id="GO:0016791">
    <property type="term" value="F:phosphatase activity"/>
    <property type="evidence" value="ECO:0007669"/>
    <property type="project" value="InterPro"/>
</dbReference>
<dbReference type="InterPro" id="IPR004274">
    <property type="entry name" value="FCP1_dom"/>
</dbReference>
<feature type="compositionally biased region" description="Polar residues" evidence="1">
    <location>
        <begin position="424"/>
        <end position="444"/>
    </location>
</feature>
<dbReference type="InterPro" id="IPR011948">
    <property type="entry name" value="Dullard_phosphatase"/>
</dbReference>
<dbReference type="PANTHER" id="PTHR12210">
    <property type="entry name" value="DULLARD PROTEIN PHOSPHATASE"/>
    <property type="match status" value="1"/>
</dbReference>
<sequence length="671" mass="78120">MATKQQSIARQQQYNQASENQKQKEQKGQNKITQSRSSSKRNSQQSLSSSKQSSRQSNQEMKPIQISQPIQNSIIAQVNQKGQPTVQNTKIQEQKPLKKKQSFIELLCRCFLGSSQNSLQQQNDEKSTQEEIEHKQLGPQFEHAKGKKTLILDLDETLVHSSFQPMGNSDYTLSIKVQNIPFTIHVKKRPGVEYFLEKASEYFEVVIYTASLAEYADPVCDLIDPKRYVSYRLFRENCTNYQGLFVKDLSKIGRDMKDILIVDNSETSFLFQPENAIQISNFFQDDNDRELFRMLPFLQFLSEVQDVRTTKSWMEKYLNQDYIEYISMKGEHIRFNKRLQLKKQRSLLQHEGSTVALMQQQTASISRDDSQVMINQISTKNTNINSKNNTLVENNLNLEAQNNQSKKPSVINDESNSPDEENLQKNNYNNSSKTLTASGSTQSGIGKKYKKKDLQIQVPQQEDKIKQQNELNEDQLQQQMLQEYEQKIGQQQNNLNSVRNNKLESTRKLLEKGTPRTDDYFVHKTCPDEEYQVKDPNRLNKSFEKQRYDIGMFNLNSPIAQKDFIDFLKEPIQTSPKLNKISQYFQASKNSQPPPSNKYCDNFKLKLLMQQTQQIQEQEIEVDPSSIQIDQIILDRNHNNQSNNKDYEFDKQVNPNKKCEIIDFTDDNIKY</sequence>
<evidence type="ECO:0000256" key="1">
    <source>
        <dbReference type="SAM" id="MobiDB-lite"/>
    </source>
</evidence>
<dbReference type="EMBL" id="GG662612">
    <property type="protein sequence ID" value="EAS00600.2"/>
    <property type="molecule type" value="Genomic_DNA"/>
</dbReference>
<gene>
    <name evidence="3" type="ORF">TTHERM_00411510</name>
</gene>
<name>I7LW20_TETTS</name>
<dbReference type="STRING" id="312017.I7LW20"/>
<dbReference type="eggNOG" id="KOG1605">
    <property type="taxonomic scope" value="Eukaryota"/>
</dbReference>
<dbReference type="GeneID" id="7825452"/>
<dbReference type="OrthoDB" id="277011at2759"/>
<dbReference type="PROSITE" id="PS50969">
    <property type="entry name" value="FCP1"/>
    <property type="match status" value="1"/>
</dbReference>
<evidence type="ECO:0000313" key="4">
    <source>
        <dbReference type="Proteomes" id="UP000009168"/>
    </source>
</evidence>
<keyword evidence="4" id="KW-1185">Reference proteome</keyword>
<feature type="region of interest" description="Disordered" evidence="1">
    <location>
        <begin position="399"/>
        <end position="452"/>
    </location>
</feature>